<evidence type="ECO:0000313" key="2">
    <source>
        <dbReference type="Proteomes" id="UP000269396"/>
    </source>
</evidence>
<name>A0A183PX31_9TREM</name>
<organism evidence="1 2">
    <name type="scientific">Schistosoma mattheei</name>
    <dbReference type="NCBI Taxonomy" id="31246"/>
    <lineage>
        <taxon>Eukaryota</taxon>
        <taxon>Metazoa</taxon>
        <taxon>Spiralia</taxon>
        <taxon>Lophotrochozoa</taxon>
        <taxon>Platyhelminthes</taxon>
        <taxon>Trematoda</taxon>
        <taxon>Digenea</taxon>
        <taxon>Strigeidida</taxon>
        <taxon>Schistosomatoidea</taxon>
        <taxon>Schistosomatidae</taxon>
        <taxon>Schistosoma</taxon>
    </lineage>
</organism>
<sequence length="48" mass="5287">MSTLNCWHELLQTDVAIVAEVVRICVFVTFIDCSVKVSSIADCLSVID</sequence>
<dbReference type="EMBL" id="UZAL01041356">
    <property type="protein sequence ID" value="VDP78361.1"/>
    <property type="molecule type" value="Genomic_DNA"/>
</dbReference>
<proteinExistence type="predicted"/>
<dbReference type="AlphaFoldDB" id="A0A183PX31"/>
<evidence type="ECO:0000313" key="1">
    <source>
        <dbReference type="EMBL" id="VDP78361.1"/>
    </source>
</evidence>
<reference evidence="1 2" key="1">
    <citation type="submission" date="2018-11" db="EMBL/GenBank/DDBJ databases">
        <authorList>
            <consortium name="Pathogen Informatics"/>
        </authorList>
    </citation>
    <scope>NUCLEOTIDE SEQUENCE [LARGE SCALE GENOMIC DNA]</scope>
    <source>
        <strain>Denwood</strain>
        <strain evidence="2">Zambia</strain>
    </source>
</reference>
<gene>
    <name evidence="1" type="ORF">SMTD_LOCUS18917</name>
</gene>
<protein>
    <submittedName>
        <fullName evidence="1">Uncharacterized protein</fullName>
    </submittedName>
</protein>
<dbReference type="Proteomes" id="UP000269396">
    <property type="component" value="Unassembled WGS sequence"/>
</dbReference>
<accession>A0A183PX31</accession>
<keyword evidence="2" id="KW-1185">Reference proteome</keyword>